<name>A0ABZ0PAT9_9BACT</name>
<evidence type="ECO:0000256" key="3">
    <source>
        <dbReference type="ARBA" id="ARBA00023016"/>
    </source>
</evidence>
<dbReference type="Proteomes" id="UP001303601">
    <property type="component" value="Chromosome"/>
</dbReference>
<organism evidence="7 8">
    <name type="scientific">Metamycoplasma equirhinis</name>
    <dbReference type="NCBI Taxonomy" id="92402"/>
    <lineage>
        <taxon>Bacteria</taxon>
        <taxon>Bacillati</taxon>
        <taxon>Mycoplasmatota</taxon>
        <taxon>Mycoplasmoidales</taxon>
        <taxon>Metamycoplasmataceae</taxon>
        <taxon>Metamycoplasma</taxon>
    </lineage>
</organism>
<dbReference type="HAMAP" id="MF_00081">
    <property type="entry name" value="HrcA"/>
    <property type="match status" value="1"/>
</dbReference>
<accession>A0ABZ0PAT9</accession>
<reference evidence="7" key="1">
    <citation type="submission" date="2023-11" db="EMBL/GenBank/DDBJ databases">
        <title>Completed genome sequence of Mycoplasma equirhinis type strain M432/72.</title>
        <authorList>
            <person name="Spergser J."/>
        </authorList>
    </citation>
    <scope>NUCLEOTIDE SEQUENCE [LARGE SCALE GENOMIC DNA]</scope>
    <source>
        <strain evidence="7">M432/72</strain>
    </source>
</reference>
<keyword evidence="1 5" id="KW-0678">Repressor</keyword>
<keyword evidence="3 5" id="KW-0346">Stress response</keyword>
<dbReference type="NCBIfam" id="TIGR00331">
    <property type="entry name" value="hrcA"/>
    <property type="match status" value="1"/>
</dbReference>
<comment type="similarity">
    <text evidence="5">Belongs to the HrcA family.</text>
</comment>
<dbReference type="SUPFAM" id="SSF55781">
    <property type="entry name" value="GAF domain-like"/>
    <property type="match status" value="1"/>
</dbReference>
<evidence type="ECO:0000313" key="7">
    <source>
        <dbReference type="EMBL" id="WPB54021.1"/>
    </source>
</evidence>
<dbReference type="Pfam" id="PF01628">
    <property type="entry name" value="HrcA"/>
    <property type="match status" value="1"/>
</dbReference>
<dbReference type="Gene3D" id="1.10.10.10">
    <property type="entry name" value="Winged helix-like DNA-binding domain superfamily/Winged helix DNA-binding domain"/>
    <property type="match status" value="1"/>
</dbReference>
<evidence type="ECO:0000256" key="1">
    <source>
        <dbReference type="ARBA" id="ARBA00022491"/>
    </source>
</evidence>
<evidence type="ECO:0000259" key="6">
    <source>
        <dbReference type="Pfam" id="PF01628"/>
    </source>
</evidence>
<dbReference type="SUPFAM" id="SSF46785">
    <property type="entry name" value="Winged helix' DNA-binding domain"/>
    <property type="match status" value="1"/>
</dbReference>
<proteinExistence type="inferred from homology"/>
<gene>
    <name evidence="5 7" type="primary">hrcA</name>
    <name evidence="7" type="ORF">R9B83_00375</name>
</gene>
<evidence type="ECO:0000256" key="2">
    <source>
        <dbReference type="ARBA" id="ARBA00023015"/>
    </source>
</evidence>
<comment type="function">
    <text evidence="5">Negative regulator of class I heat shock genes (grpE-dnaK-dnaJ and groELS operons). Prevents heat-shock induction of these operons.</text>
</comment>
<dbReference type="InterPro" id="IPR036390">
    <property type="entry name" value="WH_DNA-bd_sf"/>
</dbReference>
<dbReference type="PIRSF" id="PIRSF005485">
    <property type="entry name" value="HrcA"/>
    <property type="match status" value="1"/>
</dbReference>
<protein>
    <recommendedName>
        <fullName evidence="5">Heat-inducible transcription repressor HrcA</fullName>
    </recommendedName>
</protein>
<evidence type="ECO:0000256" key="5">
    <source>
        <dbReference type="HAMAP-Rule" id="MF_00081"/>
    </source>
</evidence>
<keyword evidence="8" id="KW-1185">Reference proteome</keyword>
<dbReference type="GeneID" id="94493320"/>
<dbReference type="PANTHER" id="PTHR34824:SF1">
    <property type="entry name" value="HEAT-INDUCIBLE TRANSCRIPTION REPRESSOR HRCA"/>
    <property type="match status" value="1"/>
</dbReference>
<sequence length="342" mass="38982">MENSKPKKLNTKLEHYLKLIVDQYIETGEPVGSKYLVEKCKLNCSSATIRNIMAELEKMNFLEKPHISGGRIPSTKGLSYYAKYLIYNPMHYFNSKLEDLLAKRRINIDATLDEAANIVSQMAGFAVVATTNNFSETLKSIQLTPLNKSSAVVVLVTSSGNVQNKIFNFEKGVELNDLRVAVRLFKERLIDTPLIELANKVVALEPIFSEQVKNYEVIMQNFIKNIFCFKEKIENKAFNTNAIILSESISREEIAKLFDLIEHHSVWEALENNLDDEKNIKLDVSRPNLNIISKKIDFVNSKNIKEISIVGPKNLDFKESFEALEILEKMIKSDVEKGNQNE</sequence>
<dbReference type="InterPro" id="IPR002571">
    <property type="entry name" value="HrcA"/>
</dbReference>
<dbReference type="Gene3D" id="3.30.450.40">
    <property type="match status" value="1"/>
</dbReference>
<feature type="domain" description="Heat-inducible transcription repressor HrcA C-terminal" evidence="6">
    <location>
        <begin position="109"/>
        <end position="318"/>
    </location>
</feature>
<dbReference type="PANTHER" id="PTHR34824">
    <property type="entry name" value="HEAT-INDUCIBLE TRANSCRIPTION REPRESSOR HRCA"/>
    <property type="match status" value="1"/>
</dbReference>
<dbReference type="InterPro" id="IPR036388">
    <property type="entry name" value="WH-like_DNA-bd_sf"/>
</dbReference>
<keyword evidence="4 5" id="KW-0804">Transcription</keyword>
<evidence type="ECO:0000256" key="4">
    <source>
        <dbReference type="ARBA" id="ARBA00023163"/>
    </source>
</evidence>
<dbReference type="Gene3D" id="3.30.390.60">
    <property type="entry name" value="Heat-inducible transcription repressor hrca homolog, domain 3"/>
    <property type="match status" value="1"/>
</dbReference>
<keyword evidence="2 5" id="KW-0805">Transcription regulation</keyword>
<evidence type="ECO:0000313" key="8">
    <source>
        <dbReference type="Proteomes" id="UP001303601"/>
    </source>
</evidence>
<dbReference type="RefSeq" id="WP_140031406.1">
    <property type="nucleotide sequence ID" value="NZ_CP137845.1"/>
</dbReference>
<dbReference type="InterPro" id="IPR023120">
    <property type="entry name" value="WHTH_transcript_rep_HrcA_IDD"/>
</dbReference>
<dbReference type="InterPro" id="IPR029016">
    <property type="entry name" value="GAF-like_dom_sf"/>
</dbReference>
<dbReference type="EMBL" id="CP137845">
    <property type="protein sequence ID" value="WPB54021.1"/>
    <property type="molecule type" value="Genomic_DNA"/>
</dbReference>
<dbReference type="InterPro" id="IPR021153">
    <property type="entry name" value="HrcA_C"/>
</dbReference>